<sequence>MDMPRLLPRWNTPQKILTGLVLVVSVASMLMLLTGSPMVDPRVHGLILLTVIAAVVYALRGWGIAADHDRVRLIRLEEENRLLLMTEATAHIGHWRVDFRSDDVFWSDETFRIYGLLPGEEPDLEAAIAAFHPEDRELVGTAVETARATGKPFNFQARLVRPDGELRITESIALVEYGPDGEPAAIFGVFADRTDEVKLRNELVAARDAADAAGRSKSAFLANMSHEIRTPMNGVVGFADMLLRSDLPEQQHRYAGLIAESGKTMMQLLNDILDLSKIEAGEMTVAKTVVDLPHLVKQCMRLIEPQAREKGLAVEMFVDPSVPQNYLGDPLRIRQILCNLLNNAIKFTGSGSVGLSITTTDDEVIIRVTDTGIGIAPDRQEMIFSAFTQADVTTAAEHGGTGLGLAICQQLTQMMDGEIALESTPGIGSTVTITLPALYGKVEHADGSRNVAAVASGARFAGHRVLLAEDYDINQMLMAAMAADCGLDLDIAGDGSEAVAMVGKAAAEGRPYALILMDLQMPKLCGIDAARVLRDTGYDARDLPIVALTANAFPEDIDACLAAGMQAHLAKPLSFETFTRETGRWLAQDRRAA</sequence>
<dbReference type="SUPFAM" id="SSF52172">
    <property type="entry name" value="CheY-like"/>
    <property type="match status" value="1"/>
</dbReference>
<feature type="transmembrane region" description="Helical" evidence="12">
    <location>
        <begin position="16"/>
        <end position="34"/>
    </location>
</feature>
<dbReference type="CDD" id="cd00130">
    <property type="entry name" value="PAS"/>
    <property type="match status" value="1"/>
</dbReference>
<dbReference type="SMART" id="SM00387">
    <property type="entry name" value="HATPase_c"/>
    <property type="match status" value="1"/>
</dbReference>
<evidence type="ECO:0000256" key="12">
    <source>
        <dbReference type="SAM" id="Phobius"/>
    </source>
</evidence>
<dbReference type="SUPFAM" id="SSF55874">
    <property type="entry name" value="ATPase domain of HSP90 chaperone/DNA topoisomerase II/histidine kinase"/>
    <property type="match status" value="1"/>
</dbReference>
<keyword evidence="4 15" id="KW-0808">Transferase</keyword>
<dbReference type="GO" id="GO:0005524">
    <property type="term" value="F:ATP binding"/>
    <property type="evidence" value="ECO:0007669"/>
    <property type="project" value="UniProtKB-KW"/>
</dbReference>
<dbReference type="Gene3D" id="3.30.450.20">
    <property type="entry name" value="PAS domain"/>
    <property type="match status" value="1"/>
</dbReference>
<gene>
    <name evidence="15" type="ORF">HME9302_01034</name>
</gene>
<dbReference type="CDD" id="cd17546">
    <property type="entry name" value="REC_hyHK_CKI1_RcsC-like"/>
    <property type="match status" value="1"/>
</dbReference>
<comment type="subunit">
    <text evidence="9">At low DSF concentrations, interacts with RpfF.</text>
</comment>
<dbReference type="Proteomes" id="UP000253727">
    <property type="component" value="Unassembled WGS sequence"/>
</dbReference>
<evidence type="ECO:0000256" key="5">
    <source>
        <dbReference type="ARBA" id="ARBA00022741"/>
    </source>
</evidence>
<dbReference type="Gene3D" id="1.10.287.130">
    <property type="match status" value="1"/>
</dbReference>
<dbReference type="InterPro" id="IPR036890">
    <property type="entry name" value="HATPase_C_sf"/>
</dbReference>
<dbReference type="CDD" id="cd00082">
    <property type="entry name" value="HisKA"/>
    <property type="match status" value="1"/>
</dbReference>
<dbReference type="FunFam" id="1.10.287.130:FF:000002">
    <property type="entry name" value="Two-component osmosensing histidine kinase"/>
    <property type="match status" value="1"/>
</dbReference>
<evidence type="ECO:0000313" key="16">
    <source>
        <dbReference type="Proteomes" id="UP000253727"/>
    </source>
</evidence>
<evidence type="ECO:0000256" key="7">
    <source>
        <dbReference type="ARBA" id="ARBA00022840"/>
    </source>
</evidence>
<evidence type="ECO:0000256" key="10">
    <source>
        <dbReference type="ARBA" id="ARBA00068150"/>
    </source>
</evidence>
<organism evidence="15 16">
    <name type="scientific">Alteripontixanthobacter maritimus</name>
    <dbReference type="NCBI Taxonomy" id="2161824"/>
    <lineage>
        <taxon>Bacteria</taxon>
        <taxon>Pseudomonadati</taxon>
        <taxon>Pseudomonadota</taxon>
        <taxon>Alphaproteobacteria</taxon>
        <taxon>Sphingomonadales</taxon>
        <taxon>Erythrobacteraceae</taxon>
        <taxon>Alteripontixanthobacter</taxon>
    </lineage>
</organism>
<dbReference type="Gene3D" id="3.30.565.10">
    <property type="entry name" value="Histidine kinase-like ATPase, C-terminal domain"/>
    <property type="match status" value="1"/>
</dbReference>
<dbReference type="InterPro" id="IPR003661">
    <property type="entry name" value="HisK_dim/P_dom"/>
</dbReference>
<feature type="transmembrane region" description="Helical" evidence="12">
    <location>
        <begin position="46"/>
        <end position="65"/>
    </location>
</feature>
<name>A0A369QC45_9SPHN</name>
<dbReference type="PANTHER" id="PTHR43047:SF64">
    <property type="entry name" value="HISTIDINE KINASE CONTAINING CHEY-HOMOLOGOUS RECEIVER DOMAIN AND PAS DOMAIN-RELATED"/>
    <property type="match status" value="1"/>
</dbReference>
<dbReference type="InterPro" id="IPR013655">
    <property type="entry name" value="PAS_fold_3"/>
</dbReference>
<dbReference type="PROSITE" id="PS50110">
    <property type="entry name" value="RESPONSE_REGULATORY"/>
    <property type="match status" value="1"/>
</dbReference>
<evidence type="ECO:0000256" key="3">
    <source>
        <dbReference type="ARBA" id="ARBA00022553"/>
    </source>
</evidence>
<accession>A0A369QC45</accession>
<evidence type="ECO:0000256" key="8">
    <source>
        <dbReference type="ARBA" id="ARBA00023012"/>
    </source>
</evidence>
<dbReference type="InterPro" id="IPR004358">
    <property type="entry name" value="Sig_transdc_His_kin-like_C"/>
</dbReference>
<evidence type="ECO:0000256" key="11">
    <source>
        <dbReference type="PROSITE-ProRule" id="PRU00169"/>
    </source>
</evidence>
<dbReference type="PANTHER" id="PTHR43047">
    <property type="entry name" value="TWO-COMPONENT HISTIDINE PROTEIN KINASE"/>
    <property type="match status" value="1"/>
</dbReference>
<dbReference type="FunFam" id="3.30.565.10:FF:000010">
    <property type="entry name" value="Sensor histidine kinase RcsC"/>
    <property type="match status" value="1"/>
</dbReference>
<dbReference type="InterPro" id="IPR036097">
    <property type="entry name" value="HisK_dim/P_sf"/>
</dbReference>
<dbReference type="InterPro" id="IPR003594">
    <property type="entry name" value="HATPase_dom"/>
</dbReference>
<dbReference type="Gene3D" id="2.10.70.100">
    <property type="match status" value="1"/>
</dbReference>
<dbReference type="Pfam" id="PF02518">
    <property type="entry name" value="HATPase_c"/>
    <property type="match status" value="1"/>
</dbReference>
<dbReference type="InterPro" id="IPR011006">
    <property type="entry name" value="CheY-like_superfamily"/>
</dbReference>
<dbReference type="CDD" id="cd16922">
    <property type="entry name" value="HATPase_EvgS-ArcB-TorS-like"/>
    <property type="match status" value="1"/>
</dbReference>
<dbReference type="InterPro" id="IPR000014">
    <property type="entry name" value="PAS"/>
</dbReference>
<comment type="caution">
    <text evidence="15">The sequence shown here is derived from an EMBL/GenBank/DDBJ whole genome shotgun (WGS) entry which is preliminary data.</text>
</comment>
<keyword evidence="6" id="KW-0418">Kinase</keyword>
<dbReference type="EMBL" id="QBKA01000002">
    <property type="protein sequence ID" value="RDC59838.1"/>
    <property type="molecule type" value="Genomic_DNA"/>
</dbReference>
<reference evidence="15 16" key="1">
    <citation type="submission" date="2018-04" db="EMBL/GenBank/DDBJ databases">
        <title>Altererythrobacter sp. HME9302 genome sequencing and assembly.</title>
        <authorList>
            <person name="Kang H."/>
            <person name="Kim H."/>
            <person name="Joh K."/>
        </authorList>
    </citation>
    <scope>NUCLEOTIDE SEQUENCE [LARGE SCALE GENOMIC DNA]</scope>
    <source>
        <strain evidence="15 16">HME9302</strain>
    </source>
</reference>
<evidence type="ECO:0000256" key="4">
    <source>
        <dbReference type="ARBA" id="ARBA00022679"/>
    </source>
</evidence>
<evidence type="ECO:0000256" key="6">
    <source>
        <dbReference type="ARBA" id="ARBA00022777"/>
    </source>
</evidence>
<protein>
    <recommendedName>
        <fullName evidence="10">Sensory/regulatory protein RpfC</fullName>
        <ecNumber evidence="2">2.7.13.3</ecNumber>
    </recommendedName>
</protein>
<dbReference type="PRINTS" id="PR00344">
    <property type="entry name" value="BCTRLSENSOR"/>
</dbReference>
<keyword evidence="12" id="KW-1133">Transmembrane helix</keyword>
<dbReference type="PROSITE" id="PS50109">
    <property type="entry name" value="HIS_KIN"/>
    <property type="match status" value="1"/>
</dbReference>
<evidence type="ECO:0000256" key="1">
    <source>
        <dbReference type="ARBA" id="ARBA00000085"/>
    </source>
</evidence>
<comment type="catalytic activity">
    <reaction evidence="1">
        <text>ATP + protein L-histidine = ADP + protein N-phospho-L-histidine.</text>
        <dbReference type="EC" id="2.7.13.3"/>
    </reaction>
</comment>
<dbReference type="Pfam" id="PF00512">
    <property type="entry name" value="HisKA"/>
    <property type="match status" value="1"/>
</dbReference>
<feature type="domain" description="Response regulatory" evidence="14">
    <location>
        <begin position="464"/>
        <end position="586"/>
    </location>
</feature>
<evidence type="ECO:0000259" key="14">
    <source>
        <dbReference type="PROSITE" id="PS50110"/>
    </source>
</evidence>
<evidence type="ECO:0000256" key="9">
    <source>
        <dbReference type="ARBA" id="ARBA00064003"/>
    </source>
</evidence>
<dbReference type="EC" id="2.7.13.3" evidence="2"/>
<evidence type="ECO:0000313" key="15">
    <source>
        <dbReference type="EMBL" id="RDC59838.1"/>
    </source>
</evidence>
<feature type="domain" description="Histidine kinase" evidence="13">
    <location>
        <begin position="223"/>
        <end position="439"/>
    </location>
</feature>
<feature type="modified residue" description="4-aspartylphosphate" evidence="11">
    <location>
        <position position="518"/>
    </location>
</feature>
<keyword evidence="12" id="KW-0812">Transmembrane</keyword>
<keyword evidence="12" id="KW-0472">Membrane</keyword>
<dbReference type="SUPFAM" id="SSF55785">
    <property type="entry name" value="PYP-like sensor domain (PAS domain)"/>
    <property type="match status" value="1"/>
</dbReference>
<keyword evidence="8" id="KW-0902">Two-component regulatory system</keyword>
<dbReference type="SMART" id="SM00388">
    <property type="entry name" value="HisKA"/>
    <property type="match status" value="1"/>
</dbReference>
<dbReference type="InterPro" id="IPR001789">
    <property type="entry name" value="Sig_transdc_resp-reg_receiver"/>
</dbReference>
<dbReference type="GO" id="GO:0000155">
    <property type="term" value="F:phosphorelay sensor kinase activity"/>
    <property type="evidence" value="ECO:0007669"/>
    <property type="project" value="InterPro"/>
</dbReference>
<dbReference type="SMART" id="SM00448">
    <property type="entry name" value="REC"/>
    <property type="match status" value="1"/>
</dbReference>
<evidence type="ECO:0000256" key="2">
    <source>
        <dbReference type="ARBA" id="ARBA00012438"/>
    </source>
</evidence>
<dbReference type="Pfam" id="PF08447">
    <property type="entry name" value="PAS_3"/>
    <property type="match status" value="1"/>
</dbReference>
<dbReference type="AlphaFoldDB" id="A0A369QC45"/>
<proteinExistence type="predicted"/>
<dbReference type="SUPFAM" id="SSF47384">
    <property type="entry name" value="Homodimeric domain of signal transducing histidine kinase"/>
    <property type="match status" value="1"/>
</dbReference>
<dbReference type="InterPro" id="IPR005467">
    <property type="entry name" value="His_kinase_dom"/>
</dbReference>
<keyword evidence="3 11" id="KW-0597">Phosphoprotein</keyword>
<keyword evidence="16" id="KW-1185">Reference proteome</keyword>
<dbReference type="Gene3D" id="3.40.50.2300">
    <property type="match status" value="1"/>
</dbReference>
<keyword evidence="5" id="KW-0547">Nucleotide-binding</keyword>
<dbReference type="InterPro" id="IPR035965">
    <property type="entry name" value="PAS-like_dom_sf"/>
</dbReference>
<evidence type="ECO:0000259" key="13">
    <source>
        <dbReference type="PROSITE" id="PS50109"/>
    </source>
</evidence>
<dbReference type="OrthoDB" id="9801651at2"/>
<dbReference type="Pfam" id="PF00072">
    <property type="entry name" value="Response_reg"/>
    <property type="match status" value="1"/>
</dbReference>
<keyword evidence="7" id="KW-0067">ATP-binding</keyword>